<dbReference type="NCBIfam" id="TIGR01891">
    <property type="entry name" value="amidohydrolases"/>
    <property type="match status" value="1"/>
</dbReference>
<evidence type="ECO:0000256" key="1">
    <source>
        <dbReference type="ARBA" id="ARBA00022801"/>
    </source>
</evidence>
<feature type="chain" id="PRO_5011527929" evidence="3">
    <location>
        <begin position="21"/>
        <end position="441"/>
    </location>
</feature>
<dbReference type="Pfam" id="PF01546">
    <property type="entry name" value="Peptidase_M20"/>
    <property type="match status" value="1"/>
</dbReference>
<dbReference type="Gene3D" id="3.40.630.10">
    <property type="entry name" value="Zn peptidases"/>
    <property type="match status" value="1"/>
</dbReference>
<dbReference type="AlphaFoldDB" id="A0A1I7M2D0"/>
<evidence type="ECO:0000313" key="5">
    <source>
        <dbReference type="EMBL" id="SFV16094.1"/>
    </source>
</evidence>
<dbReference type="STRING" id="1035707.SAMN05216552_104941"/>
<keyword evidence="6" id="KW-1185">Reference proteome</keyword>
<dbReference type="Gene3D" id="3.30.70.360">
    <property type="match status" value="1"/>
</dbReference>
<keyword evidence="3" id="KW-0732">Signal</keyword>
<sequence length="441" mass="46972">MKRLIMALACAGAFQGAALAAESELHQAVARDYAQNLAPLFDYFHRNPELSFMETKTAARLAQELRAAGFQVTERVGGTGVVAIMKNGPGPMVMMRADMDGLPVEEKSGLPNASKVTQKDREGNLFPVMHACGHDVHITSLVGTAHQMAARKSQWSGTLMLIGQPAEERVGGAIAMMKDNLWQRFGKPDYALAFHVSSPHELGKLEVLEGSPYSGADTVEVEIHGVGAHGASPHTGKDPVVIGAQIVMGLQALVSRDLPPREPGLITVGSFHAGTKANIISDKAVLQMTVRSESPAARKLLLDGIRRVALNTARAAGVAEDKLPTVREVDDPAPPTVNDIPLTRRLKQVWLEKMGADIMDAEAPRLGMGAEDFPGFTTSPYIPSVYFRVGGTPRAALDAAKAGGPPVPGHHSGIFKITPEQSVRTGVEATVIALMDLMKKG</sequence>
<feature type="binding site" evidence="2">
    <location>
        <position position="168"/>
    </location>
    <ligand>
        <name>Mn(2+)</name>
        <dbReference type="ChEBI" id="CHEBI:29035"/>
        <label>2</label>
    </ligand>
</feature>
<feature type="domain" description="Peptidase M20 dimerisation" evidence="4">
    <location>
        <begin position="215"/>
        <end position="309"/>
    </location>
</feature>
<evidence type="ECO:0000256" key="3">
    <source>
        <dbReference type="SAM" id="SignalP"/>
    </source>
</evidence>
<dbReference type="PANTHER" id="PTHR11014">
    <property type="entry name" value="PEPTIDASE M20 FAMILY MEMBER"/>
    <property type="match status" value="1"/>
</dbReference>
<dbReference type="InterPro" id="IPR002933">
    <property type="entry name" value="Peptidase_M20"/>
</dbReference>
<keyword evidence="2" id="KW-0479">Metal-binding</keyword>
<evidence type="ECO:0000259" key="4">
    <source>
        <dbReference type="Pfam" id="PF07687"/>
    </source>
</evidence>
<dbReference type="Pfam" id="PF07687">
    <property type="entry name" value="M20_dimer"/>
    <property type="match status" value="1"/>
</dbReference>
<dbReference type="OrthoDB" id="8875216at2"/>
<dbReference type="GO" id="GO:0046872">
    <property type="term" value="F:metal ion binding"/>
    <property type="evidence" value="ECO:0007669"/>
    <property type="project" value="UniProtKB-KW"/>
</dbReference>
<dbReference type="EMBL" id="FPBO01000049">
    <property type="protein sequence ID" value="SFV16094.1"/>
    <property type="molecule type" value="Genomic_DNA"/>
</dbReference>
<protein>
    <submittedName>
        <fullName evidence="5">Hippurate hydrolase</fullName>
    </submittedName>
</protein>
<organism evidence="5 6">
    <name type="scientific">Pseudoduganella namucuonensis</name>
    <dbReference type="NCBI Taxonomy" id="1035707"/>
    <lineage>
        <taxon>Bacteria</taxon>
        <taxon>Pseudomonadati</taxon>
        <taxon>Pseudomonadota</taxon>
        <taxon>Betaproteobacteria</taxon>
        <taxon>Burkholderiales</taxon>
        <taxon>Oxalobacteraceae</taxon>
        <taxon>Telluria group</taxon>
        <taxon>Pseudoduganella</taxon>
    </lineage>
</organism>
<dbReference type="GO" id="GO:0016787">
    <property type="term" value="F:hydrolase activity"/>
    <property type="evidence" value="ECO:0007669"/>
    <property type="project" value="UniProtKB-KW"/>
</dbReference>
<evidence type="ECO:0000256" key="2">
    <source>
        <dbReference type="PIRSR" id="PIRSR005962-1"/>
    </source>
</evidence>
<feature type="binding site" evidence="2">
    <location>
        <position position="134"/>
    </location>
    <ligand>
        <name>Mn(2+)</name>
        <dbReference type="ChEBI" id="CHEBI:29035"/>
        <label>2</label>
    </ligand>
</feature>
<keyword evidence="2" id="KW-0464">Manganese</keyword>
<dbReference type="InterPro" id="IPR036264">
    <property type="entry name" value="Bact_exopeptidase_dim_dom"/>
</dbReference>
<feature type="binding site" evidence="2">
    <location>
        <position position="411"/>
    </location>
    <ligand>
        <name>Mn(2+)</name>
        <dbReference type="ChEBI" id="CHEBI:29035"/>
        <label>2</label>
    </ligand>
</feature>
<dbReference type="SUPFAM" id="SSF53187">
    <property type="entry name" value="Zn-dependent exopeptidases"/>
    <property type="match status" value="1"/>
</dbReference>
<comment type="cofactor">
    <cofactor evidence="2">
        <name>Mn(2+)</name>
        <dbReference type="ChEBI" id="CHEBI:29035"/>
    </cofactor>
    <text evidence="2">The Mn(2+) ion enhances activity.</text>
</comment>
<gene>
    <name evidence="5" type="ORF">SAMN05216552_104941</name>
</gene>
<reference evidence="6" key="1">
    <citation type="submission" date="2016-10" db="EMBL/GenBank/DDBJ databases">
        <authorList>
            <person name="Varghese N."/>
            <person name="Submissions S."/>
        </authorList>
    </citation>
    <scope>NUCLEOTIDE SEQUENCE [LARGE SCALE GENOMIC DNA]</scope>
    <source>
        <strain evidence="6">CGMCC 1.11014</strain>
    </source>
</reference>
<dbReference type="PANTHER" id="PTHR11014:SF63">
    <property type="entry name" value="METALLOPEPTIDASE, PUTATIVE (AFU_ORTHOLOGUE AFUA_6G09600)-RELATED"/>
    <property type="match status" value="1"/>
</dbReference>
<dbReference type="InterPro" id="IPR017439">
    <property type="entry name" value="Amidohydrolase"/>
</dbReference>
<name>A0A1I7M2D0_9BURK</name>
<dbReference type="Proteomes" id="UP000199391">
    <property type="component" value="Unassembled WGS sequence"/>
</dbReference>
<accession>A0A1I7M2D0</accession>
<keyword evidence="1 5" id="KW-0378">Hydrolase</keyword>
<dbReference type="PIRSF" id="PIRSF005962">
    <property type="entry name" value="Pept_M20D_amidohydro"/>
    <property type="match status" value="1"/>
</dbReference>
<feature type="binding site" evidence="2">
    <location>
        <position position="132"/>
    </location>
    <ligand>
        <name>Mn(2+)</name>
        <dbReference type="ChEBI" id="CHEBI:29035"/>
        <label>2</label>
    </ligand>
</feature>
<dbReference type="RefSeq" id="WP_093560624.1">
    <property type="nucleotide sequence ID" value="NZ_FPBO01000049.1"/>
</dbReference>
<dbReference type="SUPFAM" id="SSF55031">
    <property type="entry name" value="Bacterial exopeptidase dimerisation domain"/>
    <property type="match status" value="1"/>
</dbReference>
<evidence type="ECO:0000313" key="6">
    <source>
        <dbReference type="Proteomes" id="UP000199391"/>
    </source>
</evidence>
<proteinExistence type="predicted"/>
<feature type="signal peptide" evidence="3">
    <location>
        <begin position="1"/>
        <end position="20"/>
    </location>
</feature>
<feature type="binding site" evidence="2">
    <location>
        <position position="195"/>
    </location>
    <ligand>
        <name>Mn(2+)</name>
        <dbReference type="ChEBI" id="CHEBI:29035"/>
        <label>2</label>
    </ligand>
</feature>
<dbReference type="InterPro" id="IPR011650">
    <property type="entry name" value="Peptidase_M20_dimer"/>
</dbReference>